<evidence type="ECO:0000313" key="2">
    <source>
        <dbReference type="Proteomes" id="UP000275225"/>
    </source>
</evidence>
<organism evidence="1 2">
    <name type="scientific">Aeromicrobium camelliae</name>
    <dbReference type="NCBI Taxonomy" id="1538144"/>
    <lineage>
        <taxon>Bacteria</taxon>
        <taxon>Bacillati</taxon>
        <taxon>Actinomycetota</taxon>
        <taxon>Actinomycetes</taxon>
        <taxon>Propionibacteriales</taxon>
        <taxon>Nocardioidaceae</taxon>
        <taxon>Aeromicrobium</taxon>
    </lineage>
</organism>
<keyword evidence="2" id="KW-1185">Reference proteome</keyword>
<proteinExistence type="predicted"/>
<gene>
    <name evidence="1" type="ORF">EHW97_09690</name>
</gene>
<dbReference type="RefSeq" id="WP_124236973.1">
    <property type="nucleotide sequence ID" value="NZ_JBHUFI010000012.1"/>
</dbReference>
<dbReference type="EMBL" id="RQJX01000012">
    <property type="protein sequence ID" value="RQN07499.1"/>
    <property type="molecule type" value="Genomic_DNA"/>
</dbReference>
<dbReference type="Proteomes" id="UP000275225">
    <property type="component" value="Unassembled WGS sequence"/>
</dbReference>
<name>A0A3N6WJ95_9ACTN</name>
<comment type="caution">
    <text evidence="1">The sequence shown here is derived from an EMBL/GenBank/DDBJ whole genome shotgun (WGS) entry which is preliminary data.</text>
</comment>
<evidence type="ECO:0000313" key="1">
    <source>
        <dbReference type="EMBL" id="RQN07499.1"/>
    </source>
</evidence>
<protein>
    <submittedName>
        <fullName evidence="1">Uncharacterized protein</fullName>
    </submittedName>
</protein>
<sequence length="112" mass="12538">MTQPAPVHREDGELVGFVTESDGGWIAATVFGYPLSEHRSREDAEDALVGKGLSYLAERWALKRDDVWMRAELVEASPAHVTVQLVDMSYPDRYGERVELTAPVTEGLRLEH</sequence>
<accession>A0A3N6WJ95</accession>
<reference evidence="1 2" key="1">
    <citation type="submission" date="2018-11" db="EMBL/GenBank/DDBJ databases">
        <authorList>
            <person name="Li F."/>
        </authorList>
    </citation>
    <scope>NUCLEOTIDE SEQUENCE [LARGE SCALE GENOMIC DNA]</scope>
    <source>
        <strain evidence="1 2">YS17T</strain>
    </source>
</reference>
<dbReference type="OrthoDB" id="68692at2"/>
<dbReference type="AlphaFoldDB" id="A0A3N6WJ95"/>